<comment type="caution">
    <text evidence="3">The sequence shown here is derived from an EMBL/GenBank/DDBJ whole genome shotgun (WGS) entry which is preliminary data.</text>
</comment>
<dbReference type="InterPro" id="IPR009996">
    <property type="entry name" value="YycH"/>
</dbReference>
<sequence>MTGMWTRLRNGLLPVALTLLIGLSVVLSLLIWINPARFDRARTATSSTRSAHSTVSTRSIDDIYLPTQVIVTDSRGHAESIYNPKINLVTTVKNEVKNWRMTNFRKVSQKDKDAYQKLLNQKNTVQLSYADSIGRSIFNSSYDQRLLMSPTAKFSRILFSTTKPGELYLLNDNDLTIYKISVSKQQLSKVRRVIAKGDKRYPVEQITSKDHTLTYYTNEVHIPKYSYLIGEQSANFFVTSLLNSGEATSVSVQRHDGHTIYFDGAYKRMTVNDKTGAVMFENYNAKNSISRDLGRNLKTSFAGLSSTGMPLDSIRYFDNENNGREVTYRSFVEGFPIFNQTDFGAVQVKNKKSGTEEIDFTLTNLQVPLPTDSNSNVTLPATSTVMAQLEAAGISKNKIKDIVLGYQWENNYDSKQVVDLQPTYYVYTSGKWQLYTDLLNGGGTQ</sequence>
<dbReference type="Proteomes" id="UP000449209">
    <property type="component" value="Unassembled WGS sequence"/>
</dbReference>
<evidence type="ECO:0000259" key="2">
    <source>
        <dbReference type="Pfam" id="PF07435"/>
    </source>
</evidence>
<feature type="domain" description="Regulatory protein YycH" evidence="2">
    <location>
        <begin position="16"/>
        <end position="433"/>
    </location>
</feature>
<dbReference type="Gene3D" id="3.10.450.310">
    <property type="match status" value="1"/>
</dbReference>
<evidence type="ECO:0000313" key="3">
    <source>
        <dbReference type="EMBL" id="MYV16125.1"/>
    </source>
</evidence>
<protein>
    <recommendedName>
        <fullName evidence="2">Regulatory protein YycH domain-containing protein</fullName>
    </recommendedName>
</protein>
<keyword evidence="1" id="KW-0812">Transmembrane</keyword>
<evidence type="ECO:0000256" key="1">
    <source>
        <dbReference type="SAM" id="Phobius"/>
    </source>
</evidence>
<name>A0A6N9HZJ6_9LACO</name>
<keyword evidence="1" id="KW-0472">Membrane</keyword>
<dbReference type="Pfam" id="PF07435">
    <property type="entry name" value="YycH"/>
    <property type="match status" value="1"/>
</dbReference>
<feature type="transmembrane region" description="Helical" evidence="1">
    <location>
        <begin position="12"/>
        <end position="33"/>
    </location>
</feature>
<dbReference type="CDD" id="cd15787">
    <property type="entry name" value="YycH_N"/>
    <property type="match status" value="1"/>
</dbReference>
<reference evidence="3 4" key="1">
    <citation type="journal article" date="2019" name="Appl. Environ. Microbiol.">
        <title>Genetic determinants of hydroxycinnamic acid metabolism in heterofermentative lactobacilli.</title>
        <authorList>
            <person name="Gaur G."/>
            <person name="Oh J.H."/>
            <person name="Filannino P."/>
            <person name="Gobbetti M."/>
            <person name="van Pijkeren J.P."/>
            <person name="Ganzle M.G."/>
        </authorList>
    </citation>
    <scope>NUCLEOTIDE SEQUENCE [LARGE SCALE GENOMIC DNA]</scope>
    <source>
        <strain evidence="3 4">C5</strain>
    </source>
</reference>
<accession>A0A6N9HZJ6</accession>
<keyword evidence="1" id="KW-1133">Transmembrane helix</keyword>
<dbReference type="AlphaFoldDB" id="A0A6N9HZJ6"/>
<proteinExistence type="predicted"/>
<gene>
    <name evidence="3" type="ORF">GB993_01095</name>
</gene>
<dbReference type="EMBL" id="WEZQ01000001">
    <property type="protein sequence ID" value="MYV16125.1"/>
    <property type="molecule type" value="Genomic_DNA"/>
</dbReference>
<organism evidence="3 4">
    <name type="scientific">Furfurilactobacillus milii</name>
    <dbReference type="NCBI Taxonomy" id="2888272"/>
    <lineage>
        <taxon>Bacteria</taxon>
        <taxon>Bacillati</taxon>
        <taxon>Bacillota</taxon>
        <taxon>Bacilli</taxon>
        <taxon>Lactobacillales</taxon>
        <taxon>Lactobacillaceae</taxon>
        <taxon>Furfurilactobacillus</taxon>
    </lineage>
</organism>
<evidence type="ECO:0000313" key="4">
    <source>
        <dbReference type="Proteomes" id="UP000449209"/>
    </source>
</evidence>